<name>A0AAD4X8X6_9MAGN</name>
<comment type="caution">
    <text evidence="1">The sequence shown here is derived from an EMBL/GenBank/DDBJ whole genome shotgun (WGS) entry which is preliminary data.</text>
</comment>
<organism evidence="1 2">
    <name type="scientific">Papaver atlanticum</name>
    <dbReference type="NCBI Taxonomy" id="357466"/>
    <lineage>
        <taxon>Eukaryota</taxon>
        <taxon>Viridiplantae</taxon>
        <taxon>Streptophyta</taxon>
        <taxon>Embryophyta</taxon>
        <taxon>Tracheophyta</taxon>
        <taxon>Spermatophyta</taxon>
        <taxon>Magnoliopsida</taxon>
        <taxon>Ranunculales</taxon>
        <taxon>Papaveraceae</taxon>
        <taxon>Papaveroideae</taxon>
        <taxon>Papaver</taxon>
    </lineage>
</organism>
<dbReference type="AlphaFoldDB" id="A0AAD4X8X6"/>
<proteinExistence type="predicted"/>
<keyword evidence="2" id="KW-1185">Reference proteome</keyword>
<dbReference type="Proteomes" id="UP001202328">
    <property type="component" value="Unassembled WGS sequence"/>
</dbReference>
<evidence type="ECO:0000313" key="2">
    <source>
        <dbReference type="Proteomes" id="UP001202328"/>
    </source>
</evidence>
<evidence type="ECO:0000313" key="1">
    <source>
        <dbReference type="EMBL" id="KAI3861491.1"/>
    </source>
</evidence>
<accession>A0AAD4X8X6</accession>
<dbReference type="EMBL" id="JAJJMB010014260">
    <property type="protein sequence ID" value="KAI3861491.1"/>
    <property type="molecule type" value="Genomic_DNA"/>
</dbReference>
<reference evidence="1" key="1">
    <citation type="submission" date="2022-04" db="EMBL/GenBank/DDBJ databases">
        <title>A functionally conserved STORR gene fusion in Papaver species that diverged 16.8 million years ago.</title>
        <authorList>
            <person name="Catania T."/>
        </authorList>
    </citation>
    <scope>NUCLEOTIDE SEQUENCE</scope>
    <source>
        <strain evidence="1">S-188037</strain>
    </source>
</reference>
<sequence>MLEAISLDPSTEDQLIWLEDKKGSFSVKAAYKKTITSDKRSVSSYGRLILVVFQLWIICTRETMLLINLFSASFVMALRKRQTTSLLVVNLFTLPDIVQGLFSSWKNTHVSDRGKFLWRRLPATIIWGIWKARNAVAFSNKLFREPDVIRDIKIDCFHWAKGKICFHGMDTTNILSNWLSFFL</sequence>
<gene>
    <name evidence="1" type="ORF">MKW98_000443</name>
</gene>
<protein>
    <submittedName>
        <fullName evidence="1">Uncharacterized protein</fullName>
    </submittedName>
</protein>